<accession>A0A2U1J9B5</accession>
<evidence type="ECO:0000313" key="1">
    <source>
        <dbReference type="EMBL" id="PWA01625.1"/>
    </source>
</evidence>
<organism evidence="1 2">
    <name type="scientific">Smittium angustum</name>
    <dbReference type="NCBI Taxonomy" id="133377"/>
    <lineage>
        <taxon>Eukaryota</taxon>
        <taxon>Fungi</taxon>
        <taxon>Fungi incertae sedis</taxon>
        <taxon>Zoopagomycota</taxon>
        <taxon>Kickxellomycotina</taxon>
        <taxon>Harpellomycetes</taxon>
        <taxon>Harpellales</taxon>
        <taxon>Legeriomycetaceae</taxon>
        <taxon>Smittium</taxon>
    </lineage>
</organism>
<name>A0A2U1J9B5_SMIAN</name>
<comment type="caution">
    <text evidence="1">The sequence shown here is derived from an EMBL/GenBank/DDBJ whole genome shotgun (WGS) entry which is preliminary data.</text>
</comment>
<keyword evidence="2" id="KW-1185">Reference proteome</keyword>
<protein>
    <submittedName>
        <fullName evidence="1">Uncharacterized protein</fullName>
    </submittedName>
</protein>
<gene>
    <name evidence="1" type="ORF">BB558_002270</name>
</gene>
<proteinExistence type="predicted"/>
<reference evidence="1 2" key="1">
    <citation type="journal article" date="2018" name="MBio">
        <title>Comparative Genomics Reveals the Core Gene Toolbox for the Fungus-Insect Symbiosis.</title>
        <authorList>
            <person name="Wang Y."/>
            <person name="Stata M."/>
            <person name="Wang W."/>
            <person name="Stajich J.E."/>
            <person name="White M.M."/>
            <person name="Moncalvo J.M."/>
        </authorList>
    </citation>
    <scope>NUCLEOTIDE SEQUENCE [LARGE SCALE GENOMIC DNA]</scope>
    <source>
        <strain evidence="1 2">AUS-126-30</strain>
    </source>
</reference>
<evidence type="ECO:0000313" key="2">
    <source>
        <dbReference type="Proteomes" id="UP000245591"/>
    </source>
</evidence>
<dbReference type="Proteomes" id="UP000245591">
    <property type="component" value="Unassembled WGS sequence"/>
</dbReference>
<dbReference type="AlphaFoldDB" id="A0A2U1J9B5"/>
<feature type="non-terminal residue" evidence="1">
    <location>
        <position position="1"/>
    </location>
</feature>
<sequence length="285" mass="33351">ERFESLLIRFGFHYEGLAVNNPLKTLCTAADRFEIQFTRLSLITKGIHMNPRYLNLVEDIPLERSSRKELLEKKLFELRKDLFSKTKTVTDRIGKILPESRHPSNYTDISLNLSNRFMAMYAIKYRMSLLFINITCPVCLKLFKHTHISRCLGLNDTDELFTFKKQTRLAERIMEINTINKNTRKSHTVETKTRKATDFQTNYNDEIELVEMESSLNKINKLPTTHITAVKETNDMDIEDENQTNIKTSFKDNETNITPKTCSKSNKKLNITNAEYQQINNNERL</sequence>
<dbReference type="EMBL" id="MBFU01000147">
    <property type="protein sequence ID" value="PWA01625.1"/>
    <property type="molecule type" value="Genomic_DNA"/>
</dbReference>